<proteinExistence type="predicted"/>
<dbReference type="BioCyc" id="CCAL311458:G131R-602-MONOMER"/>
<dbReference type="InterPro" id="IPR010985">
    <property type="entry name" value="Ribbon_hlx_hlx"/>
</dbReference>
<dbReference type="Proteomes" id="UP000008120">
    <property type="component" value="Chromosome"/>
</dbReference>
<organism evidence="2 3">
    <name type="scientific">Caldiarchaeum subterraneum</name>
    <dbReference type="NCBI Taxonomy" id="311458"/>
    <lineage>
        <taxon>Archaea</taxon>
        <taxon>Nitrososphaerota</taxon>
        <taxon>Candidatus Caldarchaeales</taxon>
        <taxon>Candidatus Caldarchaeaceae</taxon>
        <taxon>Candidatus Caldarchaeum</taxon>
    </lineage>
</organism>
<name>E6P939_CALS0</name>
<dbReference type="PANTHER" id="PTHR36215:SF1">
    <property type="entry name" value="BLL4998 PROTEIN"/>
    <property type="match status" value="1"/>
</dbReference>
<evidence type="ECO:0000313" key="3">
    <source>
        <dbReference type="Proteomes" id="UP000008120"/>
    </source>
</evidence>
<dbReference type="GO" id="GO:0006355">
    <property type="term" value="P:regulation of DNA-templated transcription"/>
    <property type="evidence" value="ECO:0007669"/>
    <property type="project" value="InterPro"/>
</dbReference>
<reference evidence="2 3" key="2">
    <citation type="journal article" date="2011" name="Nucleic Acids Res.">
        <title>Insights into the evolution of Archaea and eukaryotic protein modifier systems revealed by the genome of a novel archaeal group.</title>
        <authorList>
            <person name="Nunoura T."/>
            <person name="Takaki Y."/>
            <person name="Kakuta J."/>
            <person name="Nishi S."/>
            <person name="Sugahara J."/>
            <person name="Kazama H."/>
            <person name="Chee G."/>
            <person name="Hattori M."/>
            <person name="Kanai A."/>
            <person name="Atomi H."/>
            <person name="Takai K."/>
            <person name="Takami H."/>
        </authorList>
    </citation>
    <scope>NUCLEOTIDE SEQUENCE [LARGE SCALE GENOMIC DNA]</scope>
</reference>
<reference evidence="2 3" key="1">
    <citation type="journal article" date="2005" name="Environ. Microbiol.">
        <title>Genetic and functional properties of uncultivated thermophilic crenarchaeotes from a subsurface gold mine as revealed by analysis of genome fragments.</title>
        <authorList>
            <person name="Nunoura T."/>
            <person name="Hirayama H."/>
            <person name="Takami H."/>
            <person name="Oida H."/>
            <person name="Nishi S."/>
            <person name="Shimamura S."/>
            <person name="Suzuki Y."/>
            <person name="Inagaki F."/>
            <person name="Takai K."/>
            <person name="Nealson K.H."/>
            <person name="Horikoshi K."/>
        </authorList>
    </citation>
    <scope>NUCLEOTIDE SEQUENCE [LARGE SCALE GENOMIC DNA]</scope>
</reference>
<dbReference type="STRING" id="311458.CSUB_C0590"/>
<feature type="domain" description="Ribbon-helix-helix protein CopG" evidence="1">
    <location>
        <begin position="56"/>
        <end position="96"/>
    </location>
</feature>
<dbReference type="InterPro" id="IPR013321">
    <property type="entry name" value="Arc_rbn_hlx_hlx"/>
</dbReference>
<evidence type="ECO:0000313" key="2">
    <source>
        <dbReference type="EMBL" id="BAJ50450.1"/>
    </source>
</evidence>
<dbReference type="InterPro" id="IPR002145">
    <property type="entry name" value="CopG"/>
</dbReference>
<dbReference type="Gene3D" id="1.10.1220.10">
    <property type="entry name" value="Met repressor-like"/>
    <property type="match status" value="1"/>
</dbReference>
<sequence>MIILWFLTSRNCNFLHMSWPKMASETRVDTYVRITFSYNYLSHQHGANGGDGWEMKVVTVHLPEPYLQAIDELVKRRLYPNRAEAIRMALRDFIRTEVQISE</sequence>
<dbReference type="KEGG" id="csu:CSUB_C0590"/>
<protein>
    <recommendedName>
        <fullName evidence="1">Ribbon-helix-helix protein CopG domain-containing protein</fullName>
    </recommendedName>
</protein>
<dbReference type="AlphaFoldDB" id="E6P939"/>
<dbReference type="PANTHER" id="PTHR36215">
    <property type="entry name" value="BLL4998 PROTEIN"/>
    <property type="match status" value="1"/>
</dbReference>
<dbReference type="CDD" id="cd22231">
    <property type="entry name" value="RHH_NikR_HicB-like"/>
    <property type="match status" value="1"/>
</dbReference>
<evidence type="ECO:0000259" key="1">
    <source>
        <dbReference type="Pfam" id="PF01402"/>
    </source>
</evidence>
<dbReference type="SUPFAM" id="SSF47598">
    <property type="entry name" value="Ribbon-helix-helix"/>
    <property type="match status" value="1"/>
</dbReference>
<accession>E6P939</accession>
<gene>
    <name evidence="2" type="ORF">CSUB_C0590</name>
</gene>
<dbReference type="EMBL" id="BA000048">
    <property type="protein sequence ID" value="BAJ50450.1"/>
    <property type="molecule type" value="Genomic_DNA"/>
</dbReference>
<dbReference type="Pfam" id="PF01402">
    <property type="entry name" value="RHH_1"/>
    <property type="match status" value="1"/>
</dbReference>